<evidence type="ECO:0000313" key="3">
    <source>
        <dbReference type="Proteomes" id="UP000314294"/>
    </source>
</evidence>
<feature type="compositionally biased region" description="Basic and acidic residues" evidence="1">
    <location>
        <begin position="67"/>
        <end position="81"/>
    </location>
</feature>
<keyword evidence="3" id="KW-1185">Reference proteome</keyword>
<evidence type="ECO:0000256" key="1">
    <source>
        <dbReference type="SAM" id="MobiDB-lite"/>
    </source>
</evidence>
<comment type="caution">
    <text evidence="2">The sequence shown here is derived from an EMBL/GenBank/DDBJ whole genome shotgun (WGS) entry which is preliminary data.</text>
</comment>
<feature type="compositionally biased region" description="Basic and acidic residues" evidence="1">
    <location>
        <begin position="46"/>
        <end position="59"/>
    </location>
</feature>
<dbReference type="AlphaFoldDB" id="A0A4Z2FW85"/>
<evidence type="ECO:0000313" key="2">
    <source>
        <dbReference type="EMBL" id="TNN45063.1"/>
    </source>
</evidence>
<name>A0A4Z2FW85_9TELE</name>
<protein>
    <submittedName>
        <fullName evidence="2">Uncharacterized protein</fullName>
    </submittedName>
</protein>
<organism evidence="2 3">
    <name type="scientific">Liparis tanakae</name>
    <name type="common">Tanaka's snailfish</name>
    <dbReference type="NCBI Taxonomy" id="230148"/>
    <lineage>
        <taxon>Eukaryota</taxon>
        <taxon>Metazoa</taxon>
        <taxon>Chordata</taxon>
        <taxon>Craniata</taxon>
        <taxon>Vertebrata</taxon>
        <taxon>Euteleostomi</taxon>
        <taxon>Actinopterygii</taxon>
        <taxon>Neopterygii</taxon>
        <taxon>Teleostei</taxon>
        <taxon>Neoteleostei</taxon>
        <taxon>Acanthomorphata</taxon>
        <taxon>Eupercaria</taxon>
        <taxon>Perciformes</taxon>
        <taxon>Cottioidei</taxon>
        <taxon>Cottales</taxon>
        <taxon>Liparidae</taxon>
        <taxon>Liparis</taxon>
    </lineage>
</organism>
<proteinExistence type="predicted"/>
<reference evidence="2 3" key="1">
    <citation type="submission" date="2019-03" db="EMBL/GenBank/DDBJ databases">
        <title>First draft genome of Liparis tanakae, snailfish: a comprehensive survey of snailfish specific genes.</title>
        <authorList>
            <person name="Kim W."/>
            <person name="Song I."/>
            <person name="Jeong J.-H."/>
            <person name="Kim D."/>
            <person name="Kim S."/>
            <person name="Ryu S."/>
            <person name="Song J.Y."/>
            <person name="Lee S.K."/>
        </authorList>
    </citation>
    <scope>NUCLEOTIDE SEQUENCE [LARGE SCALE GENOMIC DNA]</scope>
    <source>
        <tissue evidence="2">Muscle</tissue>
    </source>
</reference>
<sequence length="81" mass="9180">MNAHANARTPTPRAVRDELYAHCEAEHELDCRDSRGTIKGFSCSTEGKKGDGSHSDTFGRRKLGAGYDREERIRDENEREK</sequence>
<dbReference type="EMBL" id="SRLO01000869">
    <property type="protein sequence ID" value="TNN45063.1"/>
    <property type="molecule type" value="Genomic_DNA"/>
</dbReference>
<dbReference type="Proteomes" id="UP000314294">
    <property type="component" value="Unassembled WGS sequence"/>
</dbReference>
<accession>A0A4Z2FW85</accession>
<gene>
    <name evidence="2" type="ORF">EYF80_044734</name>
</gene>
<feature type="region of interest" description="Disordered" evidence="1">
    <location>
        <begin position="42"/>
        <end position="81"/>
    </location>
</feature>